<dbReference type="Pfam" id="PF07837">
    <property type="entry name" value="FTCD_N"/>
    <property type="match status" value="1"/>
</dbReference>
<evidence type="ECO:0000256" key="19">
    <source>
        <dbReference type="ARBA" id="ARBA00030029"/>
    </source>
</evidence>
<dbReference type="InterPro" id="IPR012886">
    <property type="entry name" value="Formiminotransferase_N"/>
</dbReference>
<evidence type="ECO:0000313" key="22">
    <source>
        <dbReference type="EMBL" id="TKJ41949.1"/>
    </source>
</evidence>
<evidence type="ECO:0000259" key="21">
    <source>
        <dbReference type="SMART" id="SM01222"/>
    </source>
</evidence>
<evidence type="ECO:0000256" key="5">
    <source>
        <dbReference type="ARBA" id="ARBA00010825"/>
    </source>
</evidence>
<protein>
    <recommendedName>
        <fullName evidence="8">Formimidoyltransferase-cyclodeaminase</fullName>
        <ecNumber evidence="6">2.1.2.5</ecNumber>
        <ecNumber evidence="7">4.3.1.4</ecNumber>
    </recommendedName>
    <alternativeName>
        <fullName evidence="19">Formiminotransferase-cyclodeaminase</fullName>
    </alternativeName>
</protein>
<dbReference type="GO" id="GO:0030412">
    <property type="term" value="F:formimidoyltetrahydrofolate cyclodeaminase activity"/>
    <property type="evidence" value="ECO:0007669"/>
    <property type="project" value="UniProtKB-EC"/>
</dbReference>
<dbReference type="GO" id="GO:0030409">
    <property type="term" value="F:glutamate formimidoyltransferase activity"/>
    <property type="evidence" value="ECO:0007669"/>
    <property type="project" value="UniProtKB-EC"/>
</dbReference>
<evidence type="ECO:0000256" key="3">
    <source>
        <dbReference type="ARBA" id="ARBA00005082"/>
    </source>
</evidence>
<dbReference type="GO" id="GO:0019557">
    <property type="term" value="P:L-histidine catabolic process to glutamate and formate"/>
    <property type="evidence" value="ECO:0007669"/>
    <property type="project" value="UniProtKB-UniPathway"/>
</dbReference>
<keyword evidence="14" id="KW-0206">Cytoskeleton</keyword>
<dbReference type="Pfam" id="PF02971">
    <property type="entry name" value="FTCD"/>
    <property type="match status" value="1"/>
</dbReference>
<comment type="function">
    <text evidence="17">Folate-dependent enzyme, that displays both transferase and deaminase activity. Serves to channel one-carbon units from formiminoglutamate to the folate pool.</text>
</comment>
<dbReference type="InterPro" id="IPR013802">
    <property type="entry name" value="Formiminotransferase_C"/>
</dbReference>
<dbReference type="InterPro" id="IPR051623">
    <property type="entry name" value="FTCD"/>
</dbReference>
<feature type="domain" description="Formiminotransferase N-terminal subdomain" evidence="21">
    <location>
        <begin position="2"/>
        <end position="182"/>
    </location>
</feature>
<dbReference type="UniPathway" id="UPA00379">
    <property type="reaction ID" value="UER00555"/>
</dbReference>
<evidence type="ECO:0000256" key="17">
    <source>
        <dbReference type="ARBA" id="ARBA00025506"/>
    </source>
</evidence>
<dbReference type="PANTHER" id="PTHR12234">
    <property type="entry name" value="FORMIMINOTRANSFERASE-CYCLODEAMINASE"/>
    <property type="match status" value="1"/>
</dbReference>
<dbReference type="GO" id="GO:0005814">
    <property type="term" value="C:centriole"/>
    <property type="evidence" value="ECO:0007669"/>
    <property type="project" value="UniProtKB-SubCell"/>
</dbReference>
<dbReference type="InterPro" id="IPR007044">
    <property type="entry name" value="Cyclodeamin/CycHdrlase"/>
</dbReference>
<dbReference type="AlphaFoldDB" id="A0A532V460"/>
<dbReference type="Gene3D" id="3.30.990.10">
    <property type="entry name" value="Formiminotransferase, N-terminal subdomain"/>
    <property type="match status" value="1"/>
</dbReference>
<dbReference type="InterPro" id="IPR036178">
    <property type="entry name" value="Formintransfe-cycloase-like_sf"/>
</dbReference>
<dbReference type="Proteomes" id="UP000317778">
    <property type="component" value="Unassembled WGS sequence"/>
</dbReference>
<comment type="similarity">
    <text evidence="4">In the N-terminal section; belongs to the formiminotransferase family.</text>
</comment>
<evidence type="ECO:0000256" key="13">
    <source>
        <dbReference type="ARBA" id="ARBA00023034"/>
    </source>
</evidence>
<organism evidence="22 23">
    <name type="scientific">candidate division TA06 bacterium B3_TA06</name>
    <dbReference type="NCBI Taxonomy" id="2012487"/>
    <lineage>
        <taxon>Bacteria</taxon>
        <taxon>Bacteria division TA06</taxon>
    </lineage>
</organism>
<dbReference type="InterPro" id="IPR004227">
    <property type="entry name" value="Formiminotransferase_cat"/>
</dbReference>
<evidence type="ECO:0000256" key="2">
    <source>
        <dbReference type="ARBA" id="ARBA00004555"/>
    </source>
</evidence>
<evidence type="ECO:0000313" key="23">
    <source>
        <dbReference type="Proteomes" id="UP000317778"/>
    </source>
</evidence>
<dbReference type="PANTHER" id="PTHR12234:SF0">
    <property type="entry name" value="FORMIMIDOYLTRANSFERASE-CYCLODEAMINASE"/>
    <property type="match status" value="1"/>
</dbReference>
<comment type="subunit">
    <text evidence="18">Homooctamer, including four polyglutamate binding sites. The subunits are arranged as a tetramer of dimers, and form a planar ring-shaped structure.</text>
</comment>
<dbReference type="GO" id="GO:0019556">
    <property type="term" value="P:L-histidine catabolic process to glutamate and formamide"/>
    <property type="evidence" value="ECO:0007669"/>
    <property type="project" value="UniProtKB-UniPathway"/>
</dbReference>
<dbReference type="EC" id="4.3.1.4" evidence="7"/>
<evidence type="ECO:0000256" key="10">
    <source>
        <dbReference type="ARBA" id="ARBA00022679"/>
    </source>
</evidence>
<dbReference type="SUPFAM" id="SSF101262">
    <property type="entry name" value="Methenyltetrahydrofolate cyclohydrolase-like"/>
    <property type="match status" value="1"/>
</dbReference>
<comment type="similarity">
    <text evidence="5">In the C-terminal section; belongs to the cyclodeaminase/cyclohydrolase family.</text>
</comment>
<evidence type="ECO:0000256" key="16">
    <source>
        <dbReference type="ARBA" id="ARBA00023268"/>
    </source>
</evidence>
<dbReference type="NCBIfam" id="TIGR02024">
    <property type="entry name" value="FtcD"/>
    <property type="match status" value="1"/>
</dbReference>
<keyword evidence="13" id="KW-0333">Golgi apparatus</keyword>
<evidence type="ECO:0000256" key="8">
    <source>
        <dbReference type="ARBA" id="ARBA00017787"/>
    </source>
</evidence>
<gene>
    <name evidence="22" type="primary">ftcD</name>
    <name evidence="22" type="ORF">CEE36_07795</name>
</gene>
<name>A0A532V460_UNCT6</name>
<dbReference type="SUPFAM" id="SSF55116">
    <property type="entry name" value="Formiminotransferase domain of formiminotransferase-cyclodeaminase"/>
    <property type="match status" value="2"/>
</dbReference>
<dbReference type="EMBL" id="NJBO01000012">
    <property type="protein sequence ID" value="TKJ41949.1"/>
    <property type="molecule type" value="Genomic_DNA"/>
</dbReference>
<reference evidence="22 23" key="1">
    <citation type="submission" date="2017-06" db="EMBL/GenBank/DDBJ databases">
        <title>Novel microbial phyla capable of carbon fixation and sulfur reduction in deep-sea sediments.</title>
        <authorList>
            <person name="Huang J."/>
            <person name="Baker B."/>
            <person name="Wang Y."/>
        </authorList>
    </citation>
    <scope>NUCLEOTIDE SEQUENCE [LARGE SCALE GENOMIC DNA]</scope>
    <source>
        <strain evidence="22">B3_TA06</strain>
    </source>
</reference>
<sequence length="562" mass="61044">MKIVECVPNISEGRDKAKIDAVTSVVEEVEGVKLLDVDPGEATNRTVITFIGDPDGVAEAAFQLVKKASELIDMRTHKGAHPRMGATDVCPFVPVSGVTMEDCAEIARKVGARIGDELGIPVYLYEEAASKPEWKNLANVRKGEYEGLADRFTGPDAEYWKPDFGPASFNPTAGATAVGAREFLVAYNINLSTRDRKVAHDIALDIREAGRAKRDTKGNIVRDEKDKVIKKPGIFTHVKAVGWTIEEYGRAQISINFTNYKITPVHVVFDECVKQASKRGVRVTGSELVGLIPRKALLDAGRYYLAKMGRSTGVPSSELIHIAVLSLGLDDLYPFKLEEKIVEAFVEKEGWLEGMKIADYFDELSTDSPAPGGGSVAAVSGAQAAALVSMVANLTHGKKGYEDAWEDMEKVAIEAQKLKDELAKSIDRDTNAFNALMAANRMPKKTDEQKAERERAIQEATLGAIEVPLSVVRNMIKVMELAKIAAEKGNRNSISDVSTAAAQARAAAEAAADNVMINVPGLADRKKTKALLEESTKLLTEIRKAADEVITQVHKVLEGNLK</sequence>
<comment type="pathway">
    <text evidence="3">Amino-acid degradation; L-histidine degradation into L-glutamate; L-glutamate from N-formimidoyl-L-glutamate (transferase route): step 1/1.</text>
</comment>
<accession>A0A532V460</accession>
<keyword evidence="12" id="KW-0290">Folate-binding</keyword>
<evidence type="ECO:0000256" key="7">
    <source>
        <dbReference type="ARBA" id="ARBA00012998"/>
    </source>
</evidence>
<evidence type="ECO:0000256" key="18">
    <source>
        <dbReference type="ARBA" id="ARBA00025915"/>
    </source>
</evidence>
<keyword evidence="16" id="KW-0511">Multifunctional enzyme</keyword>
<dbReference type="InterPro" id="IPR037070">
    <property type="entry name" value="Formiminotransferase_C_sf"/>
</dbReference>
<proteinExistence type="inferred from homology"/>
<evidence type="ECO:0000256" key="6">
    <source>
        <dbReference type="ARBA" id="ARBA00012252"/>
    </source>
</evidence>
<dbReference type="InterPro" id="IPR037064">
    <property type="entry name" value="Formiminotransferase_N_sf"/>
</dbReference>
<evidence type="ECO:0000256" key="1">
    <source>
        <dbReference type="ARBA" id="ARBA00004114"/>
    </source>
</evidence>
<evidence type="ECO:0000259" key="20">
    <source>
        <dbReference type="SMART" id="SM01221"/>
    </source>
</evidence>
<dbReference type="Pfam" id="PF04961">
    <property type="entry name" value="FTCD_C"/>
    <property type="match status" value="1"/>
</dbReference>
<evidence type="ECO:0000256" key="15">
    <source>
        <dbReference type="ARBA" id="ARBA00023239"/>
    </source>
</evidence>
<comment type="caution">
    <text evidence="22">The sequence shown here is derived from an EMBL/GenBank/DDBJ whole genome shotgun (WGS) entry which is preliminary data.</text>
</comment>
<dbReference type="EC" id="2.1.2.5" evidence="6"/>
<dbReference type="InterPro" id="IPR022384">
    <property type="entry name" value="FormiminoTrfase_cat_dom_sf"/>
</dbReference>
<evidence type="ECO:0000256" key="4">
    <source>
        <dbReference type="ARBA" id="ARBA00008297"/>
    </source>
</evidence>
<keyword evidence="15" id="KW-0456">Lyase</keyword>
<evidence type="ECO:0000256" key="12">
    <source>
        <dbReference type="ARBA" id="ARBA00022954"/>
    </source>
</evidence>
<dbReference type="Gene3D" id="3.30.70.670">
    <property type="entry name" value="Formiminotransferase, C-terminal subdomain"/>
    <property type="match status" value="1"/>
</dbReference>
<dbReference type="GO" id="GO:0005542">
    <property type="term" value="F:folic acid binding"/>
    <property type="evidence" value="ECO:0007669"/>
    <property type="project" value="UniProtKB-KW"/>
</dbReference>
<evidence type="ECO:0000256" key="14">
    <source>
        <dbReference type="ARBA" id="ARBA00023212"/>
    </source>
</evidence>
<dbReference type="SMART" id="SM01222">
    <property type="entry name" value="FTCD_N"/>
    <property type="match status" value="1"/>
</dbReference>
<evidence type="ECO:0000256" key="9">
    <source>
        <dbReference type="ARBA" id="ARBA00022490"/>
    </source>
</evidence>
<dbReference type="Gene3D" id="1.20.120.680">
    <property type="entry name" value="Formiminotetrahydrofolate cyclodeaminase monomer, up-and-down helical bundle"/>
    <property type="match status" value="1"/>
</dbReference>
<keyword evidence="10 22" id="KW-0808">Transferase</keyword>
<keyword evidence="9" id="KW-0963">Cytoplasm</keyword>
<comment type="subcellular location">
    <subcellularLocation>
        <location evidence="1">Cytoplasm</location>
        <location evidence="1">Cytoskeleton</location>
        <location evidence="1">Microtubule organizing center</location>
        <location evidence="1">Centrosome</location>
        <location evidence="1">Centriole</location>
    </subcellularLocation>
    <subcellularLocation>
        <location evidence="2">Golgi apparatus</location>
    </subcellularLocation>
</comment>
<evidence type="ECO:0000256" key="11">
    <source>
        <dbReference type="ARBA" id="ARBA00022808"/>
    </source>
</evidence>
<feature type="domain" description="Formiminotransferase C-terminal subdomain" evidence="20">
    <location>
        <begin position="183"/>
        <end position="345"/>
    </location>
</feature>
<keyword evidence="11" id="KW-0369">Histidine metabolism</keyword>
<dbReference type="SMART" id="SM01221">
    <property type="entry name" value="FTCD"/>
    <property type="match status" value="1"/>
</dbReference>